<gene>
    <name evidence="1" type="ORF">CAP_5140</name>
</gene>
<protein>
    <submittedName>
        <fullName evidence="1">Uncharacterized protein</fullName>
    </submittedName>
</protein>
<dbReference type="Proteomes" id="UP000019678">
    <property type="component" value="Unassembled WGS sequence"/>
</dbReference>
<sequence length="49" mass="5351">MRVLTIPDMADSARSIIKQSGAEIVSEGAVEVTTDVATTVGYEFMLRYK</sequence>
<dbReference type="EMBL" id="ASRX01000041">
    <property type="protein sequence ID" value="EYF03876.1"/>
    <property type="molecule type" value="Genomic_DNA"/>
</dbReference>
<proteinExistence type="predicted"/>
<accession>A0A017T5M0</accession>
<dbReference type="STRING" id="1192034.CAP_5140"/>
<reference evidence="1 2" key="1">
    <citation type="submission" date="2013-05" db="EMBL/GenBank/DDBJ databases">
        <title>Genome assembly of Chondromyces apiculatus DSM 436.</title>
        <authorList>
            <person name="Sharma G."/>
            <person name="Khatri I."/>
            <person name="Kaur C."/>
            <person name="Mayilraj S."/>
            <person name="Subramanian S."/>
        </authorList>
    </citation>
    <scope>NUCLEOTIDE SEQUENCE [LARGE SCALE GENOMIC DNA]</scope>
    <source>
        <strain evidence="1 2">DSM 436</strain>
    </source>
</reference>
<comment type="caution">
    <text evidence="1">The sequence shown here is derived from an EMBL/GenBank/DDBJ whole genome shotgun (WGS) entry which is preliminary data.</text>
</comment>
<dbReference type="AlphaFoldDB" id="A0A017T5M0"/>
<keyword evidence="2" id="KW-1185">Reference proteome</keyword>
<organism evidence="1 2">
    <name type="scientific">Chondromyces apiculatus DSM 436</name>
    <dbReference type="NCBI Taxonomy" id="1192034"/>
    <lineage>
        <taxon>Bacteria</taxon>
        <taxon>Pseudomonadati</taxon>
        <taxon>Myxococcota</taxon>
        <taxon>Polyangia</taxon>
        <taxon>Polyangiales</taxon>
        <taxon>Polyangiaceae</taxon>
        <taxon>Chondromyces</taxon>
    </lineage>
</organism>
<evidence type="ECO:0000313" key="2">
    <source>
        <dbReference type="Proteomes" id="UP000019678"/>
    </source>
</evidence>
<name>A0A017T5M0_9BACT</name>
<evidence type="ECO:0000313" key="1">
    <source>
        <dbReference type="EMBL" id="EYF03876.1"/>
    </source>
</evidence>